<protein>
    <recommendedName>
        <fullName evidence="4">DUF4194 domain-containing protein</fullName>
    </recommendedName>
</protein>
<proteinExistence type="predicted"/>
<dbReference type="Pfam" id="PF13835">
    <property type="entry name" value="DUF4194"/>
    <property type="match status" value="1"/>
</dbReference>
<dbReference type="EMBL" id="BAABRT010000025">
    <property type="protein sequence ID" value="GAA5526061.1"/>
    <property type="molecule type" value="Genomic_DNA"/>
</dbReference>
<dbReference type="RefSeq" id="WP_345552223.1">
    <property type="nucleotide sequence ID" value="NZ_BAABRT010000025.1"/>
</dbReference>
<organism evidence="2 3">
    <name type="scientific">Microbulbifer aestuariivivens</name>
    <dbReference type="NCBI Taxonomy" id="1908308"/>
    <lineage>
        <taxon>Bacteria</taxon>
        <taxon>Pseudomonadati</taxon>
        <taxon>Pseudomonadota</taxon>
        <taxon>Gammaproteobacteria</taxon>
        <taxon>Cellvibrionales</taxon>
        <taxon>Microbulbiferaceae</taxon>
        <taxon>Microbulbifer</taxon>
    </lineage>
</organism>
<evidence type="ECO:0000313" key="2">
    <source>
        <dbReference type="EMBL" id="GAA5526061.1"/>
    </source>
</evidence>
<sequence>MIEQALEEALEQCQVTRGEFSELLVRLMDYGVICRDESQIEATLYDRFQRCEALIREWLSPLGLRLQHDSRFQFIRVYPPGAEVPGMPDQEEPHHGGFRARLSQQEVAAILVLRVEYDKALREGQVDDSGCVTLSLEALELGLRNLLKMSLPDRMAERRTLLKKLRQLRLVQFAGDETEALEEIWLRVRPTIAHFVSESVLQQLMEDELPSEQNPQDSSDAVERMTPASQEHSLFAAGEVGVTDAVPGGEDAPVEEASVEEAGVKAGNVEAVNVEESSKVAGEAESVS</sequence>
<evidence type="ECO:0000313" key="3">
    <source>
        <dbReference type="Proteomes" id="UP001408594"/>
    </source>
</evidence>
<evidence type="ECO:0000256" key="1">
    <source>
        <dbReference type="SAM" id="MobiDB-lite"/>
    </source>
</evidence>
<feature type="region of interest" description="Disordered" evidence="1">
    <location>
        <begin position="208"/>
        <end position="263"/>
    </location>
</feature>
<keyword evidence="3" id="KW-1185">Reference proteome</keyword>
<accession>A0ABP9WVK5</accession>
<comment type="caution">
    <text evidence="2">The sequence shown here is derived from an EMBL/GenBank/DDBJ whole genome shotgun (WGS) entry which is preliminary data.</text>
</comment>
<gene>
    <name evidence="2" type="ORF">Maes01_02650</name>
</gene>
<evidence type="ECO:0008006" key="4">
    <source>
        <dbReference type="Google" id="ProtNLM"/>
    </source>
</evidence>
<name>A0ABP9WVK5_9GAMM</name>
<dbReference type="Proteomes" id="UP001408594">
    <property type="component" value="Unassembled WGS sequence"/>
</dbReference>
<dbReference type="InterPro" id="IPR025449">
    <property type="entry name" value="JetB"/>
</dbReference>
<reference evidence="2 3" key="1">
    <citation type="submission" date="2024-02" db="EMBL/GenBank/DDBJ databases">
        <title>Microbulbifer aestuariivivens NBRC 112533.</title>
        <authorList>
            <person name="Ichikawa N."/>
            <person name="Katano-Makiyama Y."/>
            <person name="Hidaka K."/>
        </authorList>
    </citation>
    <scope>NUCLEOTIDE SEQUENCE [LARGE SCALE GENOMIC DNA]</scope>
    <source>
        <strain evidence="2 3">NBRC 112533</strain>
    </source>
</reference>